<sequence length="30" mass="3291">AGAEKSKTNSLVFSFPISSFDINWSICVLE</sequence>
<dbReference type="EMBL" id="BART01014855">
    <property type="protein sequence ID" value="GAG77837.1"/>
    <property type="molecule type" value="Genomic_DNA"/>
</dbReference>
<accession>X1B964</accession>
<organism evidence="1">
    <name type="scientific">marine sediment metagenome</name>
    <dbReference type="NCBI Taxonomy" id="412755"/>
    <lineage>
        <taxon>unclassified sequences</taxon>
        <taxon>metagenomes</taxon>
        <taxon>ecological metagenomes</taxon>
    </lineage>
</organism>
<gene>
    <name evidence="1" type="ORF">S01H4_29257</name>
</gene>
<proteinExistence type="predicted"/>
<name>X1B964_9ZZZZ</name>
<dbReference type="AlphaFoldDB" id="X1B964"/>
<comment type="caution">
    <text evidence="1">The sequence shown here is derived from an EMBL/GenBank/DDBJ whole genome shotgun (WGS) entry which is preliminary data.</text>
</comment>
<evidence type="ECO:0000313" key="1">
    <source>
        <dbReference type="EMBL" id="GAG77837.1"/>
    </source>
</evidence>
<protein>
    <submittedName>
        <fullName evidence="1">Uncharacterized protein</fullName>
    </submittedName>
</protein>
<reference evidence="1" key="1">
    <citation type="journal article" date="2014" name="Front. Microbiol.">
        <title>High frequency of phylogenetically diverse reductive dehalogenase-homologous genes in deep subseafloor sedimentary metagenomes.</title>
        <authorList>
            <person name="Kawai M."/>
            <person name="Futagami T."/>
            <person name="Toyoda A."/>
            <person name="Takaki Y."/>
            <person name="Nishi S."/>
            <person name="Hori S."/>
            <person name="Arai W."/>
            <person name="Tsubouchi T."/>
            <person name="Morono Y."/>
            <person name="Uchiyama I."/>
            <person name="Ito T."/>
            <person name="Fujiyama A."/>
            <person name="Inagaki F."/>
            <person name="Takami H."/>
        </authorList>
    </citation>
    <scope>NUCLEOTIDE SEQUENCE</scope>
    <source>
        <strain evidence="1">Expedition CK06-06</strain>
    </source>
</reference>
<feature type="non-terminal residue" evidence="1">
    <location>
        <position position="1"/>
    </location>
</feature>